<dbReference type="eggNOG" id="COG0457">
    <property type="taxonomic scope" value="Bacteria"/>
</dbReference>
<evidence type="ECO:0000313" key="2">
    <source>
        <dbReference type="EMBL" id="ACD95569.1"/>
    </source>
</evidence>
<dbReference type="PROSITE" id="PS51257">
    <property type="entry name" value="PROKAR_LIPOPROTEIN"/>
    <property type="match status" value="1"/>
</dbReference>
<dbReference type="HOGENOM" id="CLU_1041146_0_0_7"/>
<accession>B3E1R9</accession>
<keyword evidence="1" id="KW-0802">TPR repeat</keyword>
<dbReference type="PROSITE" id="PS50005">
    <property type="entry name" value="TPR"/>
    <property type="match status" value="1"/>
</dbReference>
<reference evidence="2 3" key="1">
    <citation type="submission" date="2008-05" db="EMBL/GenBank/DDBJ databases">
        <title>Complete sequence of chromosome of Geobacter lovleyi SZ.</title>
        <authorList>
            <consortium name="US DOE Joint Genome Institute"/>
            <person name="Lucas S."/>
            <person name="Copeland A."/>
            <person name="Lapidus A."/>
            <person name="Glavina del Rio T."/>
            <person name="Dalin E."/>
            <person name="Tice H."/>
            <person name="Bruce D."/>
            <person name="Goodwin L."/>
            <person name="Pitluck S."/>
            <person name="Chertkov O."/>
            <person name="Meincke L."/>
            <person name="Brettin T."/>
            <person name="Detter J.C."/>
            <person name="Han C."/>
            <person name="Tapia R."/>
            <person name="Kuske C.R."/>
            <person name="Schmutz J."/>
            <person name="Larimer F."/>
            <person name="Land M."/>
            <person name="Hauser L."/>
            <person name="Kyrpides N."/>
            <person name="Mikhailova N."/>
            <person name="Sung Y."/>
            <person name="Fletcher K.E."/>
            <person name="Ritalahti K.M."/>
            <person name="Loeffler F.E."/>
            <person name="Richardson P."/>
        </authorList>
    </citation>
    <scope>NUCLEOTIDE SEQUENCE [LARGE SCALE GENOMIC DNA]</scope>
    <source>
        <strain evidence="3">ATCC BAA-1151 / DSM 17278 / SZ</strain>
    </source>
</reference>
<dbReference type="STRING" id="398767.Glov_1853"/>
<dbReference type="Proteomes" id="UP000002420">
    <property type="component" value="Chromosome"/>
</dbReference>
<protein>
    <submittedName>
        <fullName evidence="2">Tetratricopeptide TPR_2 repeat protein</fullName>
    </submittedName>
</protein>
<dbReference type="InterPro" id="IPR011990">
    <property type="entry name" value="TPR-like_helical_dom_sf"/>
</dbReference>
<name>B3E1R9_TRIL1</name>
<dbReference type="EMBL" id="CP001089">
    <property type="protein sequence ID" value="ACD95569.1"/>
    <property type="molecule type" value="Genomic_DNA"/>
</dbReference>
<dbReference type="RefSeq" id="WP_012469908.1">
    <property type="nucleotide sequence ID" value="NC_010814.1"/>
</dbReference>
<evidence type="ECO:0000313" key="3">
    <source>
        <dbReference type="Proteomes" id="UP000002420"/>
    </source>
</evidence>
<feature type="repeat" description="TPR" evidence="1">
    <location>
        <begin position="188"/>
        <end position="221"/>
    </location>
</feature>
<sequence>MNNALVKTILILAASALLSGCFGSRVQLSEHERKISDLNERALGSAAKGYATDAQELLQEALRLASAQDDRNGVSLTLLNQSRLARHDGKLQLAAQLVEQALANAGGTSQYADAAQEKALQELAANRLAEAGRWARISLTSEQGNLQGRRLNLLARIALMTGDKTEAARLAEAALAANKRDGAELERANSLRMLGLITAQERQFDKAEELLQEALKLDKQQEASAKIAADLEALAELAGLQGNKELQQGYLQRAKTVREHSKVISKQ</sequence>
<dbReference type="KEGG" id="glo:Glov_1853"/>
<dbReference type="SMART" id="SM00028">
    <property type="entry name" value="TPR"/>
    <property type="match status" value="2"/>
</dbReference>
<dbReference type="SUPFAM" id="SSF48452">
    <property type="entry name" value="TPR-like"/>
    <property type="match status" value="1"/>
</dbReference>
<dbReference type="OrthoDB" id="9844287at2"/>
<keyword evidence="3" id="KW-1185">Reference proteome</keyword>
<evidence type="ECO:0000256" key="1">
    <source>
        <dbReference type="PROSITE-ProRule" id="PRU00339"/>
    </source>
</evidence>
<proteinExistence type="predicted"/>
<dbReference type="AlphaFoldDB" id="B3E1R9"/>
<organism evidence="2 3">
    <name type="scientific">Trichlorobacter lovleyi (strain ATCC BAA-1151 / DSM 17278 / SZ)</name>
    <name type="common">Geobacter lovleyi</name>
    <dbReference type="NCBI Taxonomy" id="398767"/>
    <lineage>
        <taxon>Bacteria</taxon>
        <taxon>Pseudomonadati</taxon>
        <taxon>Thermodesulfobacteriota</taxon>
        <taxon>Desulfuromonadia</taxon>
        <taxon>Geobacterales</taxon>
        <taxon>Geobacteraceae</taxon>
        <taxon>Trichlorobacter</taxon>
    </lineage>
</organism>
<gene>
    <name evidence="2" type="ordered locus">Glov_1853</name>
</gene>
<dbReference type="InterPro" id="IPR019734">
    <property type="entry name" value="TPR_rpt"/>
</dbReference>
<dbReference type="Gene3D" id="1.25.40.10">
    <property type="entry name" value="Tetratricopeptide repeat domain"/>
    <property type="match status" value="2"/>
</dbReference>